<evidence type="ECO:0000313" key="1">
    <source>
        <dbReference type="EMBL" id="MFG3193561.1"/>
    </source>
</evidence>
<sequence length="70" mass="7535">MARVLDKLPPQPTLYLHGTEDPVVDEATLAEIVAMPPPGSDGAMIEGAGHFLLTGKPEEVNRRILAFLAR</sequence>
<gene>
    <name evidence="1" type="ORF">ACGFYS_32055</name>
</gene>
<dbReference type="InterPro" id="IPR029058">
    <property type="entry name" value="AB_hydrolase_fold"/>
</dbReference>
<reference evidence="1 2" key="1">
    <citation type="submission" date="2024-10" db="EMBL/GenBank/DDBJ databases">
        <title>The Natural Products Discovery Center: Release of the First 8490 Sequenced Strains for Exploring Actinobacteria Biosynthetic Diversity.</title>
        <authorList>
            <person name="Kalkreuter E."/>
            <person name="Kautsar S.A."/>
            <person name="Yang D."/>
            <person name="Bader C.D."/>
            <person name="Teijaro C.N."/>
            <person name="Fluegel L."/>
            <person name="Davis C.M."/>
            <person name="Simpson J.R."/>
            <person name="Lauterbach L."/>
            <person name="Steele A.D."/>
            <person name="Gui C."/>
            <person name="Meng S."/>
            <person name="Li G."/>
            <person name="Viehrig K."/>
            <person name="Ye F."/>
            <person name="Su P."/>
            <person name="Kiefer A.F."/>
            <person name="Nichols A."/>
            <person name="Cepeda A.J."/>
            <person name="Yan W."/>
            <person name="Fan B."/>
            <person name="Jiang Y."/>
            <person name="Adhikari A."/>
            <person name="Zheng C.-J."/>
            <person name="Schuster L."/>
            <person name="Cowan T.M."/>
            <person name="Smanski M.J."/>
            <person name="Chevrette M.G."/>
            <person name="De Carvalho L.P.S."/>
            <person name="Shen B."/>
        </authorList>
    </citation>
    <scope>NUCLEOTIDE SEQUENCE [LARGE SCALE GENOMIC DNA]</scope>
    <source>
        <strain evidence="1 2">NPDC048229</strain>
    </source>
</reference>
<keyword evidence="1" id="KW-0378">Hydrolase</keyword>
<protein>
    <submittedName>
        <fullName evidence="1">Alpha/beta fold hydrolase</fullName>
    </submittedName>
</protein>
<dbReference type="GO" id="GO:0016787">
    <property type="term" value="F:hydrolase activity"/>
    <property type="evidence" value="ECO:0007669"/>
    <property type="project" value="UniProtKB-KW"/>
</dbReference>
<comment type="caution">
    <text evidence="1">The sequence shown here is derived from an EMBL/GenBank/DDBJ whole genome shotgun (WGS) entry which is preliminary data.</text>
</comment>
<organism evidence="1 2">
    <name type="scientific">Streptomyces omiyaensis</name>
    <dbReference type="NCBI Taxonomy" id="68247"/>
    <lineage>
        <taxon>Bacteria</taxon>
        <taxon>Bacillati</taxon>
        <taxon>Actinomycetota</taxon>
        <taxon>Actinomycetes</taxon>
        <taxon>Kitasatosporales</taxon>
        <taxon>Streptomycetaceae</taxon>
        <taxon>Streptomyces</taxon>
    </lineage>
</organism>
<dbReference type="Gene3D" id="3.40.50.1820">
    <property type="entry name" value="alpha/beta hydrolase"/>
    <property type="match status" value="1"/>
</dbReference>
<accession>A0ABW7C592</accession>
<dbReference type="Proteomes" id="UP001604282">
    <property type="component" value="Unassembled WGS sequence"/>
</dbReference>
<dbReference type="SUPFAM" id="SSF53474">
    <property type="entry name" value="alpha/beta-Hydrolases"/>
    <property type="match status" value="1"/>
</dbReference>
<name>A0ABW7C592_9ACTN</name>
<dbReference type="EMBL" id="JBICZW010000031">
    <property type="protein sequence ID" value="MFG3193561.1"/>
    <property type="molecule type" value="Genomic_DNA"/>
</dbReference>
<proteinExistence type="predicted"/>
<dbReference type="RefSeq" id="WP_392088381.1">
    <property type="nucleotide sequence ID" value="NZ_JBIBVA010000015.1"/>
</dbReference>
<evidence type="ECO:0000313" key="2">
    <source>
        <dbReference type="Proteomes" id="UP001604282"/>
    </source>
</evidence>
<keyword evidence="2" id="KW-1185">Reference proteome</keyword>